<comment type="caution">
    <text evidence="15">The sequence shown here is derived from an EMBL/GenBank/DDBJ whole genome shotgun (WGS) entry which is preliminary data.</text>
</comment>
<keyword evidence="8 10" id="KW-0479">Metal-binding</keyword>
<dbReference type="PROSITE" id="PS01086">
    <property type="entry name" value="RIBUL_P_3_EPIMER_2"/>
    <property type="match status" value="1"/>
</dbReference>
<evidence type="ECO:0000256" key="12">
    <source>
        <dbReference type="PIRSR" id="PIRSR001461-1"/>
    </source>
</evidence>
<comment type="cofactor">
    <cofactor evidence="5">
        <name>Fe(2+)</name>
        <dbReference type="ChEBI" id="CHEBI:29033"/>
    </cofactor>
</comment>
<keyword evidence="13" id="KW-0862">Zinc</keyword>
<dbReference type="FunFam" id="3.20.20.70:FF:000004">
    <property type="entry name" value="Ribulose-phosphate 3-epimerase"/>
    <property type="match status" value="1"/>
</dbReference>
<organism evidence="15 16">
    <name type="scientific">PS1 clade bacterium</name>
    <dbReference type="NCBI Taxonomy" id="2175152"/>
    <lineage>
        <taxon>Bacteria</taxon>
        <taxon>Pseudomonadati</taxon>
        <taxon>Pseudomonadota</taxon>
        <taxon>Alphaproteobacteria</taxon>
        <taxon>PS1 clade</taxon>
    </lineage>
</organism>
<comment type="catalytic activity">
    <reaction evidence="1 10 11">
        <text>D-ribulose 5-phosphate = D-xylulose 5-phosphate</text>
        <dbReference type="Rhea" id="RHEA:13677"/>
        <dbReference type="ChEBI" id="CHEBI:57737"/>
        <dbReference type="ChEBI" id="CHEBI:58121"/>
        <dbReference type="EC" id="5.1.3.1"/>
    </reaction>
</comment>
<dbReference type="EC" id="5.1.3.1" evidence="7 10"/>
<feature type="binding site" evidence="10 13">
    <location>
        <position position="174"/>
    </location>
    <ligand>
        <name>a divalent metal cation</name>
        <dbReference type="ChEBI" id="CHEBI:60240"/>
    </ligand>
</feature>
<comment type="function">
    <text evidence="10">Catalyzes the reversible epimerization of D-ribulose 5-phosphate to D-xylulose 5-phosphate.</text>
</comment>
<evidence type="ECO:0000313" key="16">
    <source>
        <dbReference type="Proteomes" id="UP000253570"/>
    </source>
</evidence>
<feature type="binding site" evidence="14">
    <location>
        <position position="176"/>
    </location>
    <ligand>
        <name>substrate</name>
    </ligand>
</feature>
<dbReference type="NCBIfam" id="TIGR01163">
    <property type="entry name" value="rpe"/>
    <property type="match status" value="1"/>
</dbReference>
<evidence type="ECO:0000256" key="5">
    <source>
        <dbReference type="ARBA" id="ARBA00001954"/>
    </source>
</evidence>
<dbReference type="Proteomes" id="UP000253570">
    <property type="component" value="Unassembled WGS sequence"/>
</dbReference>
<comment type="cofactor">
    <cofactor evidence="4">
        <name>Zn(2+)</name>
        <dbReference type="ChEBI" id="CHEBI:29105"/>
    </cofactor>
</comment>
<dbReference type="GO" id="GO:0046872">
    <property type="term" value="F:metal ion binding"/>
    <property type="evidence" value="ECO:0007669"/>
    <property type="project" value="UniProtKB-UniRule"/>
</dbReference>
<dbReference type="Gene3D" id="3.20.20.70">
    <property type="entry name" value="Aldolase class I"/>
    <property type="match status" value="1"/>
</dbReference>
<dbReference type="HAMAP" id="MF_02227">
    <property type="entry name" value="RPE"/>
    <property type="match status" value="1"/>
</dbReference>
<gene>
    <name evidence="10 15" type="primary">rpe</name>
    <name evidence="15" type="ORF">DBW71_06290</name>
</gene>
<sequence>MQKIKIAPSILSADFSKLADEIKAIERAGADLIHIDVMDGHFVNNITFGPVLIKSIRDVTELPFDVHLMINPAHNFIKDFVESGSDTISIHIEIPENIQATIDLIKSFKKKVGLAINPDTDIKQLVPYLDSIDQIIIMSVYPGFAGQSFIENTIDRISSVKKMIEHRKIEIEVDGGINSLVSGRCIDAGSAILVAGSAVFKGSLYKENIQIIRNNK</sequence>
<evidence type="ECO:0000313" key="15">
    <source>
        <dbReference type="EMBL" id="RCL71818.1"/>
    </source>
</evidence>
<dbReference type="GO" id="GO:0004750">
    <property type="term" value="F:D-ribulose-phosphate 3-epimerase activity"/>
    <property type="evidence" value="ECO:0007669"/>
    <property type="project" value="UniProtKB-UniRule"/>
</dbReference>
<keyword evidence="9 10" id="KW-0413">Isomerase</keyword>
<dbReference type="GO" id="GO:0019323">
    <property type="term" value="P:pentose catabolic process"/>
    <property type="evidence" value="ECO:0007669"/>
    <property type="project" value="UniProtKB-UniRule"/>
</dbReference>
<dbReference type="GO" id="GO:0006098">
    <property type="term" value="P:pentose-phosphate shunt"/>
    <property type="evidence" value="ECO:0007669"/>
    <property type="project" value="UniProtKB-UniRule"/>
</dbReference>
<feature type="active site" description="Proton acceptor" evidence="10 12">
    <location>
        <position position="36"/>
    </location>
</feature>
<feature type="binding site" evidence="10 13">
    <location>
        <position position="34"/>
    </location>
    <ligand>
        <name>a divalent metal cation</name>
        <dbReference type="ChEBI" id="CHEBI:60240"/>
    </ligand>
</feature>
<evidence type="ECO:0000256" key="7">
    <source>
        <dbReference type="ARBA" id="ARBA00013188"/>
    </source>
</evidence>
<comment type="cofactor">
    <cofactor evidence="2">
        <name>Mn(2+)</name>
        <dbReference type="ChEBI" id="CHEBI:29035"/>
    </cofactor>
</comment>
<proteinExistence type="inferred from homology"/>
<evidence type="ECO:0000256" key="11">
    <source>
        <dbReference type="PIRNR" id="PIRNR001461"/>
    </source>
</evidence>
<comment type="similarity">
    <text evidence="6 10 11">Belongs to the ribulose-phosphate 3-epimerase family.</text>
</comment>
<dbReference type="NCBIfam" id="NF004076">
    <property type="entry name" value="PRK05581.1-4"/>
    <property type="match status" value="1"/>
</dbReference>
<evidence type="ECO:0000256" key="2">
    <source>
        <dbReference type="ARBA" id="ARBA00001936"/>
    </source>
</evidence>
<comment type="cofactor">
    <cofactor evidence="10 13">
        <name>a divalent metal cation</name>
        <dbReference type="ChEBI" id="CHEBI:60240"/>
    </cofactor>
    <text evidence="10 13">Binds 1 divalent metal cation per subunit.</text>
</comment>
<evidence type="ECO:0000256" key="6">
    <source>
        <dbReference type="ARBA" id="ARBA00009541"/>
    </source>
</evidence>
<keyword evidence="13" id="KW-0170">Cobalt</keyword>
<dbReference type="EMBL" id="QOQD01000021">
    <property type="protein sequence ID" value="RCL71818.1"/>
    <property type="molecule type" value="Genomic_DNA"/>
</dbReference>
<keyword evidence="10 11" id="KW-0119">Carbohydrate metabolism</keyword>
<protein>
    <recommendedName>
        <fullName evidence="7 10">Ribulose-phosphate 3-epimerase</fullName>
        <ecNumber evidence="7 10">5.1.3.1</ecNumber>
    </recommendedName>
</protein>
<comment type="cofactor">
    <cofactor evidence="3">
        <name>Co(2+)</name>
        <dbReference type="ChEBI" id="CHEBI:48828"/>
    </cofactor>
</comment>
<accession>A0A368DIZ7</accession>
<feature type="binding site" evidence="10 14">
    <location>
        <begin position="143"/>
        <end position="146"/>
    </location>
    <ligand>
        <name>substrate</name>
    </ligand>
</feature>
<name>A0A368DIZ7_9PROT</name>
<dbReference type="Pfam" id="PF00834">
    <property type="entry name" value="Ribul_P_3_epim"/>
    <property type="match status" value="1"/>
</dbReference>
<feature type="active site" description="Proton donor" evidence="10 12">
    <location>
        <position position="174"/>
    </location>
</feature>
<dbReference type="CDD" id="cd00429">
    <property type="entry name" value="RPE"/>
    <property type="match status" value="1"/>
</dbReference>
<evidence type="ECO:0000256" key="3">
    <source>
        <dbReference type="ARBA" id="ARBA00001941"/>
    </source>
</evidence>
<feature type="binding site" evidence="10 13">
    <location>
        <position position="67"/>
    </location>
    <ligand>
        <name>a divalent metal cation</name>
        <dbReference type="ChEBI" id="CHEBI:60240"/>
    </ligand>
</feature>
<dbReference type="PROSITE" id="PS01085">
    <property type="entry name" value="RIBUL_P_3_EPIMER_1"/>
    <property type="match status" value="1"/>
</dbReference>
<dbReference type="SUPFAM" id="SSF51366">
    <property type="entry name" value="Ribulose-phoshate binding barrel"/>
    <property type="match status" value="1"/>
</dbReference>
<evidence type="ECO:0000256" key="9">
    <source>
        <dbReference type="ARBA" id="ARBA00023235"/>
    </source>
</evidence>
<evidence type="ECO:0000256" key="14">
    <source>
        <dbReference type="PIRSR" id="PIRSR001461-3"/>
    </source>
</evidence>
<dbReference type="InterPro" id="IPR011060">
    <property type="entry name" value="RibuloseP-bd_barrel"/>
</dbReference>
<feature type="binding site" evidence="10 14">
    <location>
        <begin position="196"/>
        <end position="197"/>
    </location>
    <ligand>
        <name>substrate</name>
    </ligand>
</feature>
<comment type="pathway">
    <text evidence="10">Carbohydrate degradation.</text>
</comment>
<feature type="binding site" evidence="10 14">
    <location>
        <position position="9"/>
    </location>
    <ligand>
        <name>substrate</name>
    </ligand>
</feature>
<dbReference type="InterPro" id="IPR013785">
    <property type="entry name" value="Aldolase_TIM"/>
</dbReference>
<dbReference type="GO" id="GO:0005737">
    <property type="term" value="C:cytoplasm"/>
    <property type="evidence" value="ECO:0007669"/>
    <property type="project" value="UniProtKB-ARBA"/>
</dbReference>
<dbReference type="AlphaFoldDB" id="A0A368DIZ7"/>
<feature type="binding site" evidence="10 14">
    <location>
        <position position="67"/>
    </location>
    <ligand>
        <name>substrate</name>
    </ligand>
</feature>
<dbReference type="PIRSF" id="PIRSF001461">
    <property type="entry name" value="RPE"/>
    <property type="match status" value="1"/>
</dbReference>
<evidence type="ECO:0000256" key="1">
    <source>
        <dbReference type="ARBA" id="ARBA00001782"/>
    </source>
</evidence>
<feature type="binding site" evidence="10 13">
    <location>
        <position position="36"/>
    </location>
    <ligand>
        <name>a divalent metal cation</name>
        <dbReference type="ChEBI" id="CHEBI:60240"/>
    </ligand>
</feature>
<evidence type="ECO:0000256" key="8">
    <source>
        <dbReference type="ARBA" id="ARBA00022723"/>
    </source>
</evidence>
<dbReference type="PANTHER" id="PTHR11749">
    <property type="entry name" value="RIBULOSE-5-PHOSPHATE-3-EPIMERASE"/>
    <property type="match status" value="1"/>
</dbReference>
<keyword evidence="13" id="KW-0464">Manganese</keyword>
<dbReference type="InterPro" id="IPR026019">
    <property type="entry name" value="Ribul_P_3_epim"/>
</dbReference>
<evidence type="ECO:0000256" key="10">
    <source>
        <dbReference type="HAMAP-Rule" id="MF_02227"/>
    </source>
</evidence>
<feature type="binding site" evidence="10">
    <location>
        <begin position="174"/>
        <end position="176"/>
    </location>
    <ligand>
        <name>substrate</name>
    </ligand>
</feature>
<evidence type="ECO:0000256" key="4">
    <source>
        <dbReference type="ARBA" id="ARBA00001947"/>
    </source>
</evidence>
<dbReference type="InterPro" id="IPR000056">
    <property type="entry name" value="Ribul_P_3_epim-like"/>
</dbReference>
<evidence type="ECO:0000256" key="13">
    <source>
        <dbReference type="PIRSR" id="PIRSR001461-2"/>
    </source>
</evidence>
<reference evidence="15 16" key="1">
    <citation type="journal article" date="2018" name="Microbiome">
        <title>Fine metagenomic profile of the Mediterranean stratified and mixed water columns revealed by assembly and recruitment.</title>
        <authorList>
            <person name="Haro-Moreno J.M."/>
            <person name="Lopez-Perez M."/>
            <person name="De La Torre J.R."/>
            <person name="Picazo A."/>
            <person name="Camacho A."/>
            <person name="Rodriguez-Valera F."/>
        </authorList>
    </citation>
    <scope>NUCLEOTIDE SEQUENCE [LARGE SCALE GENOMIC DNA]</scope>
    <source>
        <strain evidence="15">MED-G57</strain>
    </source>
</reference>